<dbReference type="Proteomes" id="UP001357223">
    <property type="component" value="Chromosome"/>
</dbReference>
<gene>
    <name evidence="4" type="ORF">R4Z09_21215</name>
</gene>
<dbReference type="SMART" id="SM00989">
    <property type="entry name" value="V4R"/>
    <property type="match status" value="1"/>
</dbReference>
<keyword evidence="5" id="KW-1185">Reference proteome</keyword>
<dbReference type="PANTHER" id="PTHR33744">
    <property type="entry name" value="CARBOHYDRATE DIACID REGULATOR"/>
    <property type="match status" value="1"/>
</dbReference>
<dbReference type="InterPro" id="IPR025736">
    <property type="entry name" value="PucR_C-HTH_dom"/>
</dbReference>
<dbReference type="Pfam" id="PF02830">
    <property type="entry name" value="V4R"/>
    <property type="match status" value="1"/>
</dbReference>
<proteinExistence type="inferred from homology"/>
<evidence type="ECO:0000313" key="4">
    <source>
        <dbReference type="EMBL" id="WVX79784.1"/>
    </source>
</evidence>
<keyword evidence="2" id="KW-0175">Coiled coil</keyword>
<dbReference type="InterPro" id="IPR041522">
    <property type="entry name" value="CdaR_GGDEF"/>
</dbReference>
<dbReference type="InterPro" id="IPR024096">
    <property type="entry name" value="NO_sig/Golgi_transp_ligand-bd"/>
</dbReference>
<organism evidence="4 5">
    <name type="scientific">Niallia oryzisoli</name>
    <dbReference type="NCBI Taxonomy" id="1737571"/>
    <lineage>
        <taxon>Bacteria</taxon>
        <taxon>Bacillati</taxon>
        <taxon>Bacillota</taxon>
        <taxon>Bacilli</taxon>
        <taxon>Bacillales</taxon>
        <taxon>Bacillaceae</taxon>
        <taxon>Niallia</taxon>
    </lineage>
</organism>
<protein>
    <submittedName>
        <fullName evidence="4">XylR N-terminal domain-containing protein</fullName>
    </submittedName>
</protein>
<feature type="domain" description="4-vinyl reductase 4VR" evidence="3">
    <location>
        <begin position="102"/>
        <end position="164"/>
    </location>
</feature>
<evidence type="ECO:0000256" key="2">
    <source>
        <dbReference type="SAM" id="Coils"/>
    </source>
</evidence>
<dbReference type="SUPFAM" id="SSF111126">
    <property type="entry name" value="Ligand-binding domain in the NO signalling and Golgi transport"/>
    <property type="match status" value="1"/>
</dbReference>
<dbReference type="InterPro" id="IPR004096">
    <property type="entry name" value="V4R"/>
</dbReference>
<evidence type="ECO:0000256" key="1">
    <source>
        <dbReference type="ARBA" id="ARBA00006754"/>
    </source>
</evidence>
<dbReference type="InterPro" id="IPR042070">
    <property type="entry name" value="PucR_C-HTH_sf"/>
</dbReference>
<dbReference type="InterPro" id="IPR051448">
    <property type="entry name" value="CdaR-like_regulators"/>
</dbReference>
<dbReference type="PANTHER" id="PTHR33744:SF1">
    <property type="entry name" value="DNA-BINDING TRANSCRIPTIONAL ACTIVATOR ADER"/>
    <property type="match status" value="1"/>
</dbReference>
<sequence>MKYGQILVDNQHMIKIPSSAFGALRRELIDTLGINRSKGFLRRYGWYCGVTDCKKMLELDWEDKKDLFWAGPKMHTENGHVVVEPHILEVDFEKGSLHFEGDWIDSQEALEHIKLFGYSDESVCHTLVGYASGYLSELIEKQVIVIETSCIAKGDDKCHWICKTVDEWDGDPEVEKERHFYEADRISAELEETYEKLRVERDNLSKTYEVHQNLFKEVIFETGVQPIADVLYDTMKTPVVIESLNCEVSAAAGISLQEAEKYSCELKEWLARPKRKKSESKQEIFETMLLELSPGHKRVITPIFFRKKIYGYCSFLTKENNVSEVDKMVLGQAALACSLHLLNELTRFNTEQRIRGSFLEDILNKRVTVSEIVNYAHYIGFELKPPYFMVVIHRRCEEISIKEEIEFNDEFMNDLYMFFQRNQIKCLLGKKSGNVIILCSNSVLSNYLEKESFCSHLLSFCSKKYPELSFKMGVSSSHLSIEDAPQLYDESMASLKVTSSRQNLVFFETLGVVGMLLQTKNPQTLENYAYRVLGNLVEEDKSKSTELLITLYYYLENGASIHQTACAMNFSVNGLRYRLGKINELLQVDLNKGYNKNEIYVALQCLIVLGELKLPSN</sequence>
<dbReference type="Pfam" id="PF17853">
    <property type="entry name" value="GGDEF_2"/>
    <property type="match status" value="1"/>
</dbReference>
<dbReference type="EMBL" id="CP137640">
    <property type="protein sequence ID" value="WVX79784.1"/>
    <property type="molecule type" value="Genomic_DNA"/>
</dbReference>
<comment type="similarity">
    <text evidence="1">Belongs to the CdaR family.</text>
</comment>
<dbReference type="Pfam" id="PF06505">
    <property type="entry name" value="XylR_N"/>
    <property type="match status" value="1"/>
</dbReference>
<name>A0ABZ2C841_9BACI</name>
<dbReference type="Gene3D" id="1.10.10.2840">
    <property type="entry name" value="PucR C-terminal helix-turn-helix domain"/>
    <property type="match status" value="1"/>
</dbReference>
<feature type="coiled-coil region" evidence="2">
    <location>
        <begin position="187"/>
        <end position="214"/>
    </location>
</feature>
<evidence type="ECO:0000313" key="5">
    <source>
        <dbReference type="Proteomes" id="UP001357223"/>
    </source>
</evidence>
<dbReference type="InterPro" id="IPR010523">
    <property type="entry name" value="XylR_N"/>
</dbReference>
<dbReference type="RefSeq" id="WP_338448715.1">
    <property type="nucleotide sequence ID" value="NZ_CP137640.1"/>
</dbReference>
<accession>A0ABZ2C841</accession>
<dbReference type="Pfam" id="PF13556">
    <property type="entry name" value="HTH_30"/>
    <property type="match status" value="1"/>
</dbReference>
<reference evidence="4 5" key="1">
    <citation type="submission" date="2023-10" db="EMBL/GenBank/DDBJ databases">
        <title>Niallia locisalis sp.nov. isolated from a salt pond sample.</title>
        <authorList>
            <person name="Li X.-J."/>
            <person name="Dong L."/>
        </authorList>
    </citation>
    <scope>NUCLEOTIDE SEQUENCE [LARGE SCALE GENOMIC DNA]</scope>
    <source>
        <strain evidence="4 5">DSM 29761</strain>
    </source>
</reference>
<evidence type="ECO:0000259" key="3">
    <source>
        <dbReference type="SMART" id="SM00989"/>
    </source>
</evidence>
<dbReference type="Gene3D" id="3.30.1380.20">
    <property type="entry name" value="Trafficking protein particle complex subunit 3"/>
    <property type="match status" value="1"/>
</dbReference>